<reference evidence="1 2" key="1">
    <citation type="submission" date="2019-06" db="EMBL/GenBank/DDBJ databases">
        <title>Genomic Encyclopedia of Type Strains, Phase IV (KMG-V): Genome sequencing to study the core and pangenomes of soil and plant-associated prokaryotes.</title>
        <authorList>
            <person name="Whitman W."/>
        </authorList>
    </citation>
    <scope>NUCLEOTIDE SEQUENCE [LARGE SCALE GENOMIC DNA]</scope>
    <source>
        <strain evidence="1 2">BR 10355</strain>
    </source>
</reference>
<protein>
    <submittedName>
        <fullName evidence="1">Uncharacterized protein</fullName>
    </submittedName>
</protein>
<accession>A0A560L1K6</accession>
<dbReference type="Proteomes" id="UP000321304">
    <property type="component" value="Unassembled WGS sequence"/>
</dbReference>
<gene>
    <name evidence="1" type="ORF">FBZ93_11679</name>
</gene>
<dbReference type="EMBL" id="VITY01000016">
    <property type="protein sequence ID" value="TWB89363.1"/>
    <property type="molecule type" value="Genomic_DNA"/>
</dbReference>
<name>A0A560L1K6_9BRAD</name>
<proteinExistence type="predicted"/>
<organism evidence="1 2">
    <name type="scientific">Bradyrhizobium macuxiense</name>
    <dbReference type="NCBI Taxonomy" id="1755647"/>
    <lineage>
        <taxon>Bacteria</taxon>
        <taxon>Pseudomonadati</taxon>
        <taxon>Pseudomonadota</taxon>
        <taxon>Alphaproteobacteria</taxon>
        <taxon>Hyphomicrobiales</taxon>
        <taxon>Nitrobacteraceae</taxon>
        <taxon>Bradyrhizobium</taxon>
    </lineage>
</organism>
<sequence length="38" mass="4046">MTGLVNFAVRQSLGDDARMGCGICWIVYDLAAGTRGRA</sequence>
<keyword evidence="2" id="KW-1185">Reference proteome</keyword>
<evidence type="ECO:0000313" key="1">
    <source>
        <dbReference type="EMBL" id="TWB89363.1"/>
    </source>
</evidence>
<comment type="caution">
    <text evidence="1">The sequence shown here is derived from an EMBL/GenBank/DDBJ whole genome shotgun (WGS) entry which is preliminary data.</text>
</comment>
<dbReference type="AlphaFoldDB" id="A0A560L1K6"/>
<evidence type="ECO:0000313" key="2">
    <source>
        <dbReference type="Proteomes" id="UP000321304"/>
    </source>
</evidence>